<evidence type="ECO:0000256" key="17">
    <source>
        <dbReference type="ARBA" id="ARBA00048380"/>
    </source>
</evidence>
<evidence type="ECO:0000256" key="23">
    <source>
        <dbReference type="ARBA" id="ARBA00048827"/>
    </source>
</evidence>
<dbReference type="GO" id="GO:0043605">
    <property type="term" value="P:amide catabolic process"/>
    <property type="evidence" value="ECO:0007669"/>
    <property type="project" value="TreeGrafter"/>
</dbReference>
<dbReference type="PANTHER" id="PTHR45962:SF1">
    <property type="entry name" value="N-FATTY-ACYL-AMINO ACID SYNTHASE_HYDROLASE PM20D1"/>
    <property type="match status" value="1"/>
</dbReference>
<comment type="catalytic activity">
    <reaction evidence="26">
        <text>N-(5Z,8Z,11Z,14Z-eicosatetraenoyl)-L-serine + H2O = (5Z,8Z,11Z,14Z)-eicosatetraenoate + L-serine</text>
        <dbReference type="Rhea" id="RHEA:64116"/>
        <dbReference type="ChEBI" id="CHEBI:15377"/>
        <dbReference type="ChEBI" id="CHEBI:32395"/>
        <dbReference type="ChEBI" id="CHEBI:33384"/>
        <dbReference type="ChEBI" id="CHEBI:149697"/>
    </reaction>
    <physiologicalReaction direction="left-to-right" evidence="26">
        <dbReference type="Rhea" id="RHEA:64117"/>
    </physiologicalReaction>
    <physiologicalReaction direction="right-to-left" evidence="26">
        <dbReference type="Rhea" id="RHEA:64118"/>
    </physiologicalReaction>
</comment>
<organism evidence="30">
    <name type="scientific">Pundamilia nyererei</name>
    <dbReference type="NCBI Taxonomy" id="303518"/>
    <lineage>
        <taxon>Eukaryota</taxon>
        <taxon>Metazoa</taxon>
        <taxon>Chordata</taxon>
        <taxon>Craniata</taxon>
        <taxon>Vertebrata</taxon>
        <taxon>Euteleostomi</taxon>
        <taxon>Actinopterygii</taxon>
        <taxon>Neopterygii</taxon>
        <taxon>Teleostei</taxon>
        <taxon>Neoteleostei</taxon>
        <taxon>Acanthomorphata</taxon>
        <taxon>Ovalentaria</taxon>
        <taxon>Cichlomorphae</taxon>
        <taxon>Cichliformes</taxon>
        <taxon>Cichlidae</taxon>
        <taxon>African cichlids</taxon>
        <taxon>Pseudocrenilabrinae</taxon>
        <taxon>Haplochromini</taxon>
        <taxon>Pundamilia</taxon>
    </lineage>
</organism>
<evidence type="ECO:0000256" key="22">
    <source>
        <dbReference type="ARBA" id="ARBA00048822"/>
    </source>
</evidence>
<evidence type="ECO:0000256" key="27">
    <source>
        <dbReference type="ARBA" id="ARBA00049457"/>
    </source>
</evidence>
<evidence type="ECO:0000256" key="10">
    <source>
        <dbReference type="ARBA" id="ARBA00047450"/>
    </source>
</evidence>
<comment type="catalytic activity">
    <reaction evidence="16">
        <text>N-(9Z-octadecenoyl)-L-methionine + H2O = (9Z)-octadecenoate + L-methionine</text>
        <dbReference type="Rhea" id="RHEA:64144"/>
        <dbReference type="ChEBI" id="CHEBI:15377"/>
        <dbReference type="ChEBI" id="CHEBI:30823"/>
        <dbReference type="ChEBI" id="CHEBI:57844"/>
        <dbReference type="ChEBI" id="CHEBI:149732"/>
    </reaction>
    <physiologicalReaction direction="left-to-right" evidence="16">
        <dbReference type="Rhea" id="RHEA:64145"/>
    </physiologicalReaction>
</comment>
<comment type="similarity">
    <text evidence="2">Belongs to the peptidase M20A family.</text>
</comment>
<keyword evidence="3" id="KW-0645">Protease</keyword>
<evidence type="ECO:0000256" key="3">
    <source>
        <dbReference type="ARBA" id="ARBA00022670"/>
    </source>
</evidence>
<evidence type="ECO:0000256" key="13">
    <source>
        <dbReference type="ARBA" id="ARBA00047866"/>
    </source>
</evidence>
<comment type="catalytic activity">
    <reaction evidence="24">
        <text>an N-acyl-aromatic L-alpha-amino acid + H2O = an aromatic L-alpha-amino acid + a carboxylate</text>
        <dbReference type="Rhea" id="RHEA:54184"/>
        <dbReference type="ChEBI" id="CHEBI:15377"/>
        <dbReference type="ChEBI" id="CHEBI:29067"/>
        <dbReference type="ChEBI" id="CHEBI:84824"/>
        <dbReference type="ChEBI" id="CHEBI:138093"/>
        <dbReference type="EC" id="3.5.1.114"/>
    </reaction>
    <physiologicalReaction direction="left-to-right" evidence="24">
        <dbReference type="Rhea" id="RHEA:54185"/>
    </physiologicalReaction>
    <physiologicalReaction direction="right-to-left" evidence="24">
        <dbReference type="Rhea" id="RHEA:54186"/>
    </physiologicalReaction>
</comment>
<evidence type="ECO:0000256" key="15">
    <source>
        <dbReference type="ARBA" id="ARBA00047879"/>
    </source>
</evidence>
<evidence type="ECO:0000256" key="20">
    <source>
        <dbReference type="ARBA" id="ARBA00048597"/>
    </source>
</evidence>
<comment type="catalytic activity">
    <reaction evidence="10">
        <text>(9Z)-octadecenoate + glycine = N-(9Z-octadecenoyl)glycine + H2O</text>
        <dbReference type="Rhea" id="RHEA:51316"/>
        <dbReference type="ChEBI" id="CHEBI:15377"/>
        <dbReference type="ChEBI" id="CHEBI:30823"/>
        <dbReference type="ChEBI" id="CHEBI:57305"/>
        <dbReference type="ChEBI" id="CHEBI:133992"/>
    </reaction>
    <physiologicalReaction direction="right-to-left" evidence="10">
        <dbReference type="Rhea" id="RHEA:51318"/>
    </physiologicalReaction>
</comment>
<evidence type="ECO:0000256" key="16">
    <source>
        <dbReference type="ARBA" id="ARBA00048145"/>
    </source>
</evidence>
<dbReference type="GO" id="GO:0004046">
    <property type="term" value="F:aminoacylase activity"/>
    <property type="evidence" value="ECO:0007669"/>
    <property type="project" value="UniProtKB-EC"/>
</dbReference>
<dbReference type="GO" id="GO:0006520">
    <property type="term" value="P:amino acid metabolic process"/>
    <property type="evidence" value="ECO:0007669"/>
    <property type="project" value="UniProtKB-ARBA"/>
</dbReference>
<keyword evidence="7" id="KW-0456">Lyase</keyword>
<dbReference type="GO" id="GO:1990845">
    <property type="term" value="P:adaptive thermogenesis"/>
    <property type="evidence" value="ECO:0007669"/>
    <property type="project" value="UniProtKB-ARBA"/>
</dbReference>
<comment type="catalytic activity">
    <reaction evidence="25">
        <text>L-phenylalanine + (9Z)-octadecenoate = N-(9Z-octadecenoyl)-L-phenylalanine + H2O</text>
        <dbReference type="Rhea" id="RHEA:51300"/>
        <dbReference type="ChEBI" id="CHEBI:15377"/>
        <dbReference type="ChEBI" id="CHEBI:30823"/>
        <dbReference type="ChEBI" id="CHEBI:58095"/>
        <dbReference type="ChEBI" id="CHEBI:134020"/>
    </reaction>
    <physiologicalReaction direction="left-to-right" evidence="25">
        <dbReference type="Rhea" id="RHEA:51301"/>
    </physiologicalReaction>
    <physiologicalReaction direction="right-to-left" evidence="25">
        <dbReference type="Rhea" id="RHEA:51302"/>
    </physiologicalReaction>
</comment>
<feature type="domain" description="Peptidase M20 dimerisation" evidence="29">
    <location>
        <begin position="242"/>
        <end position="375"/>
    </location>
</feature>
<dbReference type="Gene3D" id="3.30.70.360">
    <property type="match status" value="1"/>
</dbReference>
<comment type="function">
    <text evidence="9">Secreted enzyme that regulates the endogenous N-fatty acyl amino acid (NAAs) tissue and circulating levels by functioning as a bidirectional NAA synthase/hydrolase. It condenses free fatty acids and free amino acids to generate NAAs and bidirectionally catalyzes the reverse hydrolysis reaction. Some of these NAAs stimulate oxidative metabolism via mitochondrial uncoupling, increasing energy expenditure in a UPC1-independent manner. Thereby, this secreted protein may indirectly regulate whole body energy expenditure. PM20D1 circulates in tight association with both low- and high-density (LDL and HDL,respectively) lipoprotein particles.</text>
</comment>
<name>A0A3B4GK60_9CICH</name>
<evidence type="ECO:0000256" key="28">
    <source>
        <dbReference type="ARBA" id="ARBA00060529"/>
    </source>
</evidence>
<dbReference type="GO" id="GO:0005576">
    <property type="term" value="C:extracellular region"/>
    <property type="evidence" value="ECO:0007669"/>
    <property type="project" value="UniProtKB-ARBA"/>
</dbReference>
<protein>
    <submittedName>
        <fullName evidence="30">Peptidase M20 domain containing 1</fullName>
    </submittedName>
</protein>
<dbReference type="GO" id="GO:0046872">
    <property type="term" value="F:metal ion binding"/>
    <property type="evidence" value="ECO:0007669"/>
    <property type="project" value="UniProtKB-KW"/>
</dbReference>
<evidence type="ECO:0000256" key="6">
    <source>
        <dbReference type="ARBA" id="ARBA00022833"/>
    </source>
</evidence>
<evidence type="ECO:0000256" key="25">
    <source>
        <dbReference type="ARBA" id="ARBA00048879"/>
    </source>
</evidence>
<comment type="catalytic activity">
    <reaction evidence="13">
        <text>N-(9Z-octadecenoyl)-L-tyrosine + H2O = L-tyrosine + (9Z)-octadecenoate</text>
        <dbReference type="Rhea" id="RHEA:64184"/>
        <dbReference type="ChEBI" id="CHEBI:15377"/>
        <dbReference type="ChEBI" id="CHEBI:30823"/>
        <dbReference type="ChEBI" id="CHEBI:58315"/>
        <dbReference type="ChEBI" id="CHEBI:149734"/>
    </reaction>
    <physiologicalReaction direction="left-to-right" evidence="13">
        <dbReference type="Rhea" id="RHEA:64185"/>
    </physiologicalReaction>
</comment>
<comment type="pathway">
    <text evidence="28">Energy metabolism; electron transfer.</text>
</comment>
<sequence>KFLKIIISSLLITVLLLFTIAAIRTLSLDVNAGLQLAHWEKTNNKSLVIDHHQREELLANFKAIRIPTVSFSNTESNTTALHEFDRFLRKFSSSLVHHELVANYSHLFWVKGSQPELVPYMLLAHIDVVPASESDGWEAPPFSAKEIDGFIYGRGTIDDKNNLMGILQALEYLLLKGYAPRRGFYIGLGHDEEISGLNGATNIVRILKQRGVQLLFVMDECLPILDGIIPAIEGPAAIGLSEKGQAVIKLSVSVAPGHSSMPPRETSIGILATAVKLEDNPMPRLFGYGPEGDTFEHLAHKFSLPLKFIMSNLWLFSPLLSILERKPVSNAFVRTTTAVTFFNAGVKINVIPSLAEAYVNLRIHSAQSVLDIIKDTVGDQRVKVELVNGFDPLPISGADDKAFGFQIIKKTVLDLFPTVTVAPICIGNTDSRHFVDLTKNIYRFSPAWFKPGDLEFHGINERISTKNYEEMIVFYFNLIQNCDIRKLPEPHSSVHEL</sequence>
<dbReference type="SUPFAM" id="SSF55031">
    <property type="entry name" value="Bacterial exopeptidase dimerisation domain"/>
    <property type="match status" value="1"/>
</dbReference>
<evidence type="ECO:0000256" key="5">
    <source>
        <dbReference type="ARBA" id="ARBA00022801"/>
    </source>
</evidence>
<keyword evidence="6" id="KW-0862">Zinc</keyword>
<dbReference type="GO" id="GO:0043604">
    <property type="term" value="P:amide biosynthetic process"/>
    <property type="evidence" value="ECO:0007669"/>
    <property type="project" value="UniProtKB-ARBA"/>
</dbReference>
<comment type="catalytic activity">
    <reaction evidence="11">
        <text>N-(4Z,7Z,10Z,13Z,16Z,19Z-docosahexaenoyl)-L-phenylalanine + H2O = (4Z,7Z,10Z,13Z,16Z,19Z)-docosahexaenoate + L-phenylalanine</text>
        <dbReference type="Rhea" id="RHEA:64132"/>
        <dbReference type="ChEBI" id="CHEBI:15377"/>
        <dbReference type="ChEBI" id="CHEBI:58095"/>
        <dbReference type="ChEBI" id="CHEBI:77016"/>
        <dbReference type="ChEBI" id="CHEBI:149701"/>
    </reaction>
    <physiologicalReaction direction="left-to-right" evidence="11">
        <dbReference type="Rhea" id="RHEA:64133"/>
    </physiologicalReaction>
</comment>
<comment type="catalytic activity">
    <reaction evidence="15">
        <text>N-hexadecanoyl-L-phenylalanine + H2O = hexadecanoate + L-phenylalanine</text>
        <dbReference type="Rhea" id="RHEA:64124"/>
        <dbReference type="ChEBI" id="CHEBI:7896"/>
        <dbReference type="ChEBI" id="CHEBI:15377"/>
        <dbReference type="ChEBI" id="CHEBI:58095"/>
        <dbReference type="ChEBI" id="CHEBI:149699"/>
    </reaction>
    <physiologicalReaction direction="left-to-right" evidence="15">
        <dbReference type="Rhea" id="RHEA:64125"/>
    </physiologicalReaction>
</comment>
<evidence type="ECO:0000256" key="2">
    <source>
        <dbReference type="ARBA" id="ARBA00006247"/>
    </source>
</evidence>
<comment type="pathway">
    <text evidence="1">Lipid metabolism; fatty acid metabolism.</text>
</comment>
<dbReference type="SUPFAM" id="SSF53187">
    <property type="entry name" value="Zn-dependent exopeptidases"/>
    <property type="match status" value="1"/>
</dbReference>
<comment type="catalytic activity">
    <reaction evidence="14">
        <text>(5Z,8Z,11Z,14Z)-eicosatetraenoate + L-phenylalanine = N-(5Z,8Z,11Z,14Z-eicosatetraenoyl)-L-phenylalanine + H2O</text>
        <dbReference type="Rhea" id="RHEA:51312"/>
        <dbReference type="ChEBI" id="CHEBI:15377"/>
        <dbReference type="ChEBI" id="CHEBI:32395"/>
        <dbReference type="ChEBI" id="CHEBI:58095"/>
        <dbReference type="ChEBI" id="CHEBI:134022"/>
    </reaction>
    <physiologicalReaction direction="left-to-right" evidence="14">
        <dbReference type="Rhea" id="RHEA:51313"/>
    </physiologicalReaction>
    <physiologicalReaction direction="right-to-left" evidence="14">
        <dbReference type="Rhea" id="RHEA:51314"/>
    </physiologicalReaction>
</comment>
<evidence type="ECO:0000256" key="19">
    <source>
        <dbReference type="ARBA" id="ARBA00048579"/>
    </source>
</evidence>
<dbReference type="InterPro" id="IPR047177">
    <property type="entry name" value="Pept_M20A"/>
</dbReference>
<evidence type="ECO:0000256" key="24">
    <source>
        <dbReference type="ARBA" id="ARBA00048840"/>
    </source>
</evidence>
<dbReference type="FunFam" id="3.40.630.10:FF:000027">
    <property type="entry name" value="N-fatty-acyl-amino acid synthase/hydrolase PM20D1"/>
    <property type="match status" value="1"/>
</dbReference>
<evidence type="ECO:0000256" key="11">
    <source>
        <dbReference type="ARBA" id="ARBA00047567"/>
    </source>
</evidence>
<dbReference type="GO" id="GO:0008233">
    <property type="term" value="F:peptidase activity"/>
    <property type="evidence" value="ECO:0007669"/>
    <property type="project" value="UniProtKB-KW"/>
</dbReference>
<evidence type="ECO:0000256" key="7">
    <source>
        <dbReference type="ARBA" id="ARBA00023239"/>
    </source>
</evidence>
<dbReference type="InterPro" id="IPR011650">
    <property type="entry name" value="Peptidase_M20_dimer"/>
</dbReference>
<dbReference type="Pfam" id="PF07687">
    <property type="entry name" value="M20_dimer"/>
    <property type="match status" value="1"/>
</dbReference>
<reference evidence="30" key="1">
    <citation type="submission" date="2023-09" db="UniProtKB">
        <authorList>
            <consortium name="Ensembl"/>
        </authorList>
    </citation>
    <scope>IDENTIFICATION</scope>
</reference>
<comment type="pathway">
    <text evidence="8">Amino-acid metabolism.</text>
</comment>
<dbReference type="Gene3D" id="1.10.150.900">
    <property type="match status" value="1"/>
</dbReference>
<accession>A0A3B4GK60</accession>
<comment type="catalytic activity">
    <reaction evidence="19">
        <text>an N-acyl-L-amino acid + H2O = an L-alpha-amino acid + a carboxylate</text>
        <dbReference type="Rhea" id="RHEA:15565"/>
        <dbReference type="ChEBI" id="CHEBI:15377"/>
        <dbReference type="ChEBI" id="CHEBI:29067"/>
        <dbReference type="ChEBI" id="CHEBI:59869"/>
        <dbReference type="ChEBI" id="CHEBI:59874"/>
        <dbReference type="EC" id="3.5.1.14"/>
    </reaction>
    <physiologicalReaction direction="left-to-right" evidence="19">
        <dbReference type="Rhea" id="RHEA:15566"/>
    </physiologicalReaction>
    <physiologicalReaction direction="right-to-left" evidence="19">
        <dbReference type="Rhea" id="RHEA:15567"/>
    </physiologicalReaction>
</comment>
<dbReference type="FunFam" id="1.10.150.900:FF:000003">
    <property type="entry name" value="N-fatty-acyl-amino acid synthase/hydrolase PM20D1"/>
    <property type="match status" value="1"/>
</dbReference>
<comment type="catalytic activity">
    <reaction evidence="17">
        <text>N-(9Z-octadecenoyl)-L-asparagine + H2O = L-asparagine + (9Z)-octadecenoate</text>
        <dbReference type="Rhea" id="RHEA:64136"/>
        <dbReference type="ChEBI" id="CHEBI:15377"/>
        <dbReference type="ChEBI" id="CHEBI:30823"/>
        <dbReference type="ChEBI" id="CHEBI:58048"/>
        <dbReference type="ChEBI" id="CHEBI:149730"/>
    </reaction>
    <physiologicalReaction direction="left-to-right" evidence="17">
        <dbReference type="Rhea" id="RHEA:64137"/>
    </physiologicalReaction>
</comment>
<keyword evidence="5" id="KW-0378">Hydrolase</keyword>
<evidence type="ECO:0000313" key="30">
    <source>
        <dbReference type="Ensembl" id="ENSPNYP00000021801.1"/>
    </source>
</evidence>
<comment type="catalytic activity">
    <reaction evidence="21">
        <text>N-(9Z-octadecenoyl)-L-glutamine + H2O = L-glutamine + (9Z)-octadecenoate</text>
        <dbReference type="Rhea" id="RHEA:51356"/>
        <dbReference type="ChEBI" id="CHEBI:15377"/>
        <dbReference type="ChEBI" id="CHEBI:30823"/>
        <dbReference type="ChEBI" id="CHEBI:58359"/>
        <dbReference type="ChEBI" id="CHEBI:134033"/>
    </reaction>
    <physiologicalReaction direction="left-to-right" evidence="21">
        <dbReference type="Rhea" id="RHEA:51357"/>
    </physiologicalReaction>
</comment>
<dbReference type="GeneTree" id="ENSGT00940000156659"/>
<dbReference type="InterPro" id="IPR036264">
    <property type="entry name" value="Bact_exopeptidase_dim_dom"/>
</dbReference>
<dbReference type="InterPro" id="IPR002933">
    <property type="entry name" value="Peptidase_M20"/>
</dbReference>
<evidence type="ECO:0000256" key="14">
    <source>
        <dbReference type="ARBA" id="ARBA00047874"/>
    </source>
</evidence>
<comment type="catalytic activity">
    <reaction evidence="22">
        <text>N-(9Z-octadecenoyl)-L-tryptophan + H2O = L-tryptophan + (9Z)-octadecenoate</text>
        <dbReference type="Rhea" id="RHEA:64176"/>
        <dbReference type="ChEBI" id="CHEBI:15377"/>
        <dbReference type="ChEBI" id="CHEBI:30823"/>
        <dbReference type="ChEBI" id="CHEBI:57912"/>
        <dbReference type="ChEBI" id="CHEBI:149733"/>
    </reaction>
    <physiologicalReaction direction="left-to-right" evidence="22">
        <dbReference type="Rhea" id="RHEA:64177"/>
    </physiologicalReaction>
</comment>
<evidence type="ECO:0000256" key="8">
    <source>
        <dbReference type="ARBA" id="ARBA00034698"/>
    </source>
</evidence>
<comment type="catalytic activity">
    <reaction evidence="20">
        <text>N-(9Z-octadecenoyl)-L-serine + H2O = L-serine + (9Z)-octadecenoate</text>
        <dbReference type="Rhea" id="RHEA:51352"/>
        <dbReference type="ChEBI" id="CHEBI:15377"/>
        <dbReference type="ChEBI" id="CHEBI:30823"/>
        <dbReference type="ChEBI" id="CHEBI:33384"/>
        <dbReference type="ChEBI" id="CHEBI:134031"/>
    </reaction>
    <physiologicalReaction direction="left-to-right" evidence="20">
        <dbReference type="Rhea" id="RHEA:51353"/>
    </physiologicalReaction>
</comment>
<evidence type="ECO:0000256" key="9">
    <source>
        <dbReference type="ARBA" id="ARBA00046147"/>
    </source>
</evidence>
<dbReference type="Pfam" id="PF01546">
    <property type="entry name" value="Peptidase_M20"/>
    <property type="match status" value="1"/>
</dbReference>
<dbReference type="Gene3D" id="3.40.630.10">
    <property type="entry name" value="Zn peptidases"/>
    <property type="match status" value="1"/>
</dbReference>
<dbReference type="AlphaFoldDB" id="A0A3B4GK60"/>
<keyword evidence="4" id="KW-0479">Metal-binding</keyword>
<dbReference type="GO" id="GO:0006629">
    <property type="term" value="P:lipid metabolic process"/>
    <property type="evidence" value="ECO:0007669"/>
    <property type="project" value="UniProtKB-ARBA"/>
</dbReference>
<comment type="catalytic activity">
    <reaction evidence="18">
        <text>N-(5Z,8Z,11Z,14Z)-eicosatetraenoyl-glycine + H2O = (5Z,8Z,11Z,14Z)-eicosatetraenoate + glycine</text>
        <dbReference type="Rhea" id="RHEA:64108"/>
        <dbReference type="ChEBI" id="CHEBI:15377"/>
        <dbReference type="ChEBI" id="CHEBI:32395"/>
        <dbReference type="ChEBI" id="CHEBI:57305"/>
        <dbReference type="ChEBI" id="CHEBI:59002"/>
    </reaction>
    <physiologicalReaction direction="left-to-right" evidence="18">
        <dbReference type="Rhea" id="RHEA:64109"/>
    </physiologicalReaction>
    <physiologicalReaction direction="right-to-left" evidence="18">
        <dbReference type="Rhea" id="RHEA:64110"/>
    </physiologicalReaction>
</comment>
<evidence type="ECO:0000256" key="1">
    <source>
        <dbReference type="ARBA" id="ARBA00004872"/>
    </source>
</evidence>
<evidence type="ECO:0000256" key="18">
    <source>
        <dbReference type="ARBA" id="ARBA00048402"/>
    </source>
</evidence>
<evidence type="ECO:0000256" key="4">
    <source>
        <dbReference type="ARBA" id="ARBA00022723"/>
    </source>
</evidence>
<proteinExistence type="inferred from homology"/>
<evidence type="ECO:0000256" key="21">
    <source>
        <dbReference type="ARBA" id="ARBA00048729"/>
    </source>
</evidence>
<comment type="catalytic activity">
    <reaction evidence="23">
        <text>N-(9Z-octadecenoyl)-L-leucine + H2O = L-leucine + (9Z)-octadecenoate</text>
        <dbReference type="Rhea" id="RHEA:51360"/>
        <dbReference type="ChEBI" id="CHEBI:15377"/>
        <dbReference type="ChEBI" id="CHEBI:30823"/>
        <dbReference type="ChEBI" id="CHEBI:57427"/>
        <dbReference type="ChEBI" id="CHEBI:134035"/>
    </reaction>
    <physiologicalReaction direction="left-to-right" evidence="23">
        <dbReference type="Rhea" id="RHEA:51361"/>
    </physiologicalReaction>
    <physiologicalReaction direction="right-to-left" evidence="23">
        <dbReference type="Rhea" id="RHEA:51362"/>
    </physiologicalReaction>
</comment>
<comment type="catalytic activity">
    <reaction evidence="27">
        <text>N-(9Z-octadecenoyl)-L-lysine + H2O = L-lysine + (9Z)-octadecenoate</text>
        <dbReference type="Rhea" id="RHEA:64192"/>
        <dbReference type="ChEBI" id="CHEBI:15377"/>
        <dbReference type="ChEBI" id="CHEBI:30823"/>
        <dbReference type="ChEBI" id="CHEBI:32551"/>
        <dbReference type="ChEBI" id="CHEBI:149731"/>
    </reaction>
    <physiologicalReaction direction="left-to-right" evidence="27">
        <dbReference type="Rhea" id="RHEA:64193"/>
    </physiologicalReaction>
</comment>
<evidence type="ECO:0000256" key="26">
    <source>
        <dbReference type="ARBA" id="ARBA00049100"/>
    </source>
</evidence>
<dbReference type="GO" id="GO:0016829">
    <property type="term" value="F:lyase activity"/>
    <property type="evidence" value="ECO:0007669"/>
    <property type="project" value="UniProtKB-KW"/>
</dbReference>
<comment type="catalytic activity">
    <reaction evidence="12">
        <text>N-octadecanoyl-L-phenylalanine + H2O = octadecanoate + L-phenylalanine</text>
        <dbReference type="Rhea" id="RHEA:64128"/>
        <dbReference type="ChEBI" id="CHEBI:15377"/>
        <dbReference type="ChEBI" id="CHEBI:25629"/>
        <dbReference type="ChEBI" id="CHEBI:58095"/>
        <dbReference type="ChEBI" id="CHEBI:149700"/>
    </reaction>
    <physiologicalReaction direction="left-to-right" evidence="12">
        <dbReference type="Rhea" id="RHEA:64129"/>
    </physiologicalReaction>
</comment>
<dbReference type="GO" id="GO:0006508">
    <property type="term" value="P:proteolysis"/>
    <property type="evidence" value="ECO:0007669"/>
    <property type="project" value="UniProtKB-KW"/>
</dbReference>
<evidence type="ECO:0000256" key="12">
    <source>
        <dbReference type="ARBA" id="ARBA00047723"/>
    </source>
</evidence>
<dbReference type="Ensembl" id="ENSPNYT00000022334.1">
    <property type="protein sequence ID" value="ENSPNYP00000021801.1"/>
    <property type="gene ID" value="ENSPNYG00000016330.1"/>
</dbReference>
<evidence type="ECO:0000259" key="29">
    <source>
        <dbReference type="Pfam" id="PF07687"/>
    </source>
</evidence>
<dbReference type="PANTHER" id="PTHR45962">
    <property type="entry name" value="N-FATTY-ACYL-AMINO ACID SYNTHASE/HYDROLASE PM20D1"/>
    <property type="match status" value="1"/>
</dbReference>